<protein>
    <submittedName>
        <fullName evidence="4">Two-component response regulator ARR22-like</fullName>
    </submittedName>
</protein>
<accession>A0A6P5YY99</accession>
<dbReference type="RefSeq" id="XP_022745091.1">
    <property type="nucleotide sequence ID" value="XM_022889356.1"/>
</dbReference>
<keyword evidence="1" id="KW-0597">Phosphoprotein</keyword>
<dbReference type="AlphaFoldDB" id="A0A6P5YY99"/>
<dbReference type="Proteomes" id="UP000515121">
    <property type="component" value="Unplaced"/>
</dbReference>
<dbReference type="InterPro" id="IPR001789">
    <property type="entry name" value="Sig_transdc_resp-reg_receiver"/>
</dbReference>
<dbReference type="GeneID" id="111295716"/>
<dbReference type="KEGG" id="dzi:111295716"/>
<dbReference type="InterPro" id="IPR011006">
    <property type="entry name" value="CheY-like_superfamily"/>
</dbReference>
<dbReference type="Gene3D" id="3.40.50.2300">
    <property type="match status" value="1"/>
</dbReference>
<gene>
    <name evidence="4" type="primary">LOC111295716</name>
</gene>
<dbReference type="InterPro" id="IPR052048">
    <property type="entry name" value="ST_Response_Regulator"/>
</dbReference>
<dbReference type="PROSITE" id="PS50110">
    <property type="entry name" value="RESPONSE_REGULATORY"/>
    <property type="match status" value="1"/>
</dbReference>
<evidence type="ECO:0000256" key="1">
    <source>
        <dbReference type="PROSITE-ProRule" id="PRU00169"/>
    </source>
</evidence>
<proteinExistence type="predicted"/>
<dbReference type="CDD" id="cd17546">
    <property type="entry name" value="REC_hyHK_CKI1_RcsC-like"/>
    <property type="match status" value="1"/>
</dbReference>
<organism evidence="3 4">
    <name type="scientific">Durio zibethinus</name>
    <name type="common">Durian</name>
    <dbReference type="NCBI Taxonomy" id="66656"/>
    <lineage>
        <taxon>Eukaryota</taxon>
        <taxon>Viridiplantae</taxon>
        <taxon>Streptophyta</taxon>
        <taxon>Embryophyta</taxon>
        <taxon>Tracheophyta</taxon>
        <taxon>Spermatophyta</taxon>
        <taxon>Magnoliopsida</taxon>
        <taxon>eudicotyledons</taxon>
        <taxon>Gunneridae</taxon>
        <taxon>Pentapetalae</taxon>
        <taxon>rosids</taxon>
        <taxon>malvids</taxon>
        <taxon>Malvales</taxon>
        <taxon>Malvaceae</taxon>
        <taxon>Helicteroideae</taxon>
        <taxon>Durio</taxon>
    </lineage>
</organism>
<dbReference type="SMART" id="SM00448">
    <property type="entry name" value="REC"/>
    <property type="match status" value="1"/>
</dbReference>
<dbReference type="PANTHER" id="PTHR43228">
    <property type="entry name" value="TWO-COMPONENT RESPONSE REGULATOR"/>
    <property type="match status" value="1"/>
</dbReference>
<evidence type="ECO:0000313" key="3">
    <source>
        <dbReference type="Proteomes" id="UP000515121"/>
    </source>
</evidence>
<reference evidence="4" key="1">
    <citation type="submission" date="2025-08" db="UniProtKB">
        <authorList>
            <consortium name="RefSeq"/>
        </authorList>
    </citation>
    <scope>IDENTIFICATION</scope>
    <source>
        <tissue evidence="4">Fruit stalk</tissue>
    </source>
</reference>
<dbReference type="Pfam" id="PF00072">
    <property type="entry name" value="Response_reg"/>
    <property type="match status" value="1"/>
</dbReference>
<dbReference type="PANTHER" id="PTHR43228:SF1">
    <property type="entry name" value="TWO-COMPONENT RESPONSE REGULATOR ARR22"/>
    <property type="match status" value="1"/>
</dbReference>
<dbReference type="OrthoDB" id="21225at2759"/>
<dbReference type="GO" id="GO:0000160">
    <property type="term" value="P:phosphorelay signal transduction system"/>
    <property type="evidence" value="ECO:0007669"/>
    <property type="project" value="InterPro"/>
</dbReference>
<dbReference type="SUPFAM" id="SSF52172">
    <property type="entry name" value="CheY-like"/>
    <property type="match status" value="1"/>
</dbReference>
<feature type="modified residue" description="4-aspartylphosphate" evidence="1">
    <location>
        <position position="80"/>
    </location>
</feature>
<evidence type="ECO:0000313" key="4">
    <source>
        <dbReference type="RefSeq" id="XP_022745091.1"/>
    </source>
</evidence>
<feature type="domain" description="Response regulatory" evidence="2">
    <location>
        <begin position="30"/>
        <end position="145"/>
    </location>
</feature>
<evidence type="ECO:0000259" key="2">
    <source>
        <dbReference type="PROSITE" id="PS50110"/>
    </source>
</evidence>
<sequence length="148" mass="16296">MVLGKGASSSLSMNKVDGAEEMVDNSNNFTVLVADDDPLIQKLHEMHLKKFGLKVQVVENGKKAVDLCHFGATFNLILIDKEMPVMDGAEATKELQAMGVNSLIVGVTSRDSPYEKQAFMEAGLDYCFEKPLTADKINFLLQELNKNN</sequence>
<keyword evidence="3" id="KW-1185">Reference proteome</keyword>
<name>A0A6P5YY99_DURZI</name>